<dbReference type="InterPro" id="IPR002173">
    <property type="entry name" value="Carboh/pur_kinase_PfkB_CS"/>
</dbReference>
<protein>
    <submittedName>
        <fullName evidence="5">5-dehydro-2-deoxygluconokinase</fullName>
    </submittedName>
</protein>
<dbReference type="InterPro" id="IPR029056">
    <property type="entry name" value="Ribokinase-like"/>
</dbReference>
<dbReference type="PANTHER" id="PTHR43320">
    <property type="entry name" value="SUGAR KINASE"/>
    <property type="match status" value="1"/>
</dbReference>
<reference evidence="5 6" key="1">
    <citation type="submission" date="2018-03" db="EMBL/GenBank/DDBJ databases">
        <title>Genomic Encyclopedia of Archaeal and Bacterial Type Strains, Phase II (KMG-II): from individual species to whole genera.</title>
        <authorList>
            <person name="Goeker M."/>
        </authorList>
    </citation>
    <scope>NUCLEOTIDE SEQUENCE [LARGE SCALE GENOMIC DNA]</scope>
    <source>
        <strain evidence="5 6">DSM 45601</strain>
    </source>
</reference>
<dbReference type="Gene3D" id="3.40.1190.20">
    <property type="match status" value="1"/>
</dbReference>
<keyword evidence="6" id="KW-1185">Reference proteome</keyword>
<dbReference type="OrthoDB" id="9808601at2"/>
<dbReference type="PROSITE" id="PS00584">
    <property type="entry name" value="PFKB_KINASES_2"/>
    <property type="match status" value="1"/>
</dbReference>
<dbReference type="Pfam" id="PF00294">
    <property type="entry name" value="PfkB"/>
    <property type="match status" value="1"/>
</dbReference>
<keyword evidence="2" id="KW-0808">Transferase</keyword>
<dbReference type="EMBL" id="PVZC01000002">
    <property type="protein sequence ID" value="PRY00520.1"/>
    <property type="molecule type" value="Genomic_DNA"/>
</dbReference>
<gene>
    <name evidence="5" type="ORF">CLV72_102151</name>
</gene>
<dbReference type="AlphaFoldDB" id="A0A2T0Q9N1"/>
<organism evidence="5 6">
    <name type="scientific">Allonocardiopsis opalescens</name>
    <dbReference type="NCBI Taxonomy" id="1144618"/>
    <lineage>
        <taxon>Bacteria</taxon>
        <taxon>Bacillati</taxon>
        <taxon>Actinomycetota</taxon>
        <taxon>Actinomycetes</taxon>
        <taxon>Streptosporangiales</taxon>
        <taxon>Allonocardiopsis</taxon>
    </lineage>
</organism>
<dbReference type="Proteomes" id="UP000237846">
    <property type="component" value="Unassembled WGS sequence"/>
</dbReference>
<evidence type="ECO:0000256" key="3">
    <source>
        <dbReference type="ARBA" id="ARBA00022777"/>
    </source>
</evidence>
<comment type="similarity">
    <text evidence="1">Belongs to the carbohydrate kinase PfkB family.</text>
</comment>
<proteinExistence type="inferred from homology"/>
<feature type="domain" description="Carbohydrate kinase PfkB" evidence="4">
    <location>
        <begin position="17"/>
        <end position="299"/>
    </location>
</feature>
<evidence type="ECO:0000259" key="4">
    <source>
        <dbReference type="Pfam" id="PF00294"/>
    </source>
</evidence>
<evidence type="ECO:0000313" key="6">
    <source>
        <dbReference type="Proteomes" id="UP000237846"/>
    </source>
</evidence>
<dbReference type="InterPro" id="IPR052700">
    <property type="entry name" value="Carb_kinase_PfkB-like"/>
</dbReference>
<accession>A0A2T0Q9N1</accession>
<dbReference type="InterPro" id="IPR011611">
    <property type="entry name" value="PfkB_dom"/>
</dbReference>
<comment type="caution">
    <text evidence="5">The sequence shown here is derived from an EMBL/GenBank/DDBJ whole genome shotgun (WGS) entry which is preliminary data.</text>
</comment>
<keyword evidence="3 5" id="KW-0418">Kinase</keyword>
<dbReference type="PANTHER" id="PTHR43320:SF2">
    <property type="entry name" value="2-DEHYDRO-3-DEOXYGLUCONOKINASE_2-DEHYDRO-3-DEOXYGALACTONOKINASE"/>
    <property type="match status" value="1"/>
</dbReference>
<evidence type="ECO:0000256" key="1">
    <source>
        <dbReference type="ARBA" id="ARBA00010688"/>
    </source>
</evidence>
<name>A0A2T0Q9N1_9ACTN</name>
<dbReference type="SUPFAM" id="SSF53613">
    <property type="entry name" value="Ribokinase-like"/>
    <property type="match status" value="1"/>
</dbReference>
<dbReference type="RefSeq" id="WP_106242015.1">
    <property type="nucleotide sequence ID" value="NZ_PVZC01000002.1"/>
</dbReference>
<evidence type="ECO:0000313" key="5">
    <source>
        <dbReference type="EMBL" id="PRY00520.1"/>
    </source>
</evidence>
<dbReference type="GO" id="GO:0016301">
    <property type="term" value="F:kinase activity"/>
    <property type="evidence" value="ECO:0007669"/>
    <property type="project" value="UniProtKB-KW"/>
</dbReference>
<evidence type="ECO:0000256" key="2">
    <source>
        <dbReference type="ARBA" id="ARBA00022679"/>
    </source>
</evidence>
<dbReference type="CDD" id="cd01166">
    <property type="entry name" value="KdgK"/>
    <property type="match status" value="1"/>
</dbReference>
<sequence length="315" mass="32791">MAEGLDVATLGEGLVVFDPAHPGPLRHVAAFTKRVAGAEVNVAVALARLGHRTAWSGRVGADEFGAQVLGMLRAEGVDVSRAQTDPDAPTGIYFKEWSAPRRLAAAFYRTGAAGGRLAAGDLDHSLSARVLHLTGIPVALSDTAADTVRTLADAAVARGTLLSFDVNMRHRLLAGRDPQRLLGPLARQADLLFMSDAEAAVLTGGDDPEHVRRFLATARARTAVVHGEHGCYAVHDGGVTEQDAFPVPVADPVGAGDAFAAAFLSGLLRGEPVARCLRLASAAGACAVSVPGDAESMPWPDALARLADRADHVER</sequence>